<evidence type="ECO:0000256" key="2">
    <source>
        <dbReference type="ARBA" id="ARBA00023125"/>
    </source>
</evidence>
<keyword evidence="2 5" id="KW-0238">DNA-binding</keyword>
<evidence type="ECO:0000256" key="4">
    <source>
        <dbReference type="ARBA" id="ARBA00023242"/>
    </source>
</evidence>
<keyword evidence="3 5" id="KW-0371">Homeobox</keyword>
<keyword evidence="4 5" id="KW-0539">Nucleus</keyword>
<evidence type="ECO:0000259" key="8">
    <source>
        <dbReference type="PROSITE" id="PS50071"/>
    </source>
</evidence>
<dbReference type="PRINTS" id="PR00024">
    <property type="entry name" value="HOMEOBOX"/>
</dbReference>
<protein>
    <submittedName>
        <fullName evidence="9">Homeobox protein SMOX-4</fullName>
    </submittedName>
</protein>
<reference key="2">
    <citation type="submission" date="2011-10" db="EMBL/GenBank/DDBJ databases">
        <title>The genome and transcriptome sequence of Clonorchis sinensis provide insights into the carcinogenic liver fluke.</title>
        <authorList>
            <person name="Wang X."/>
            <person name="Huang Y."/>
            <person name="Chen W."/>
            <person name="Liu H."/>
            <person name="Guo L."/>
            <person name="Chen Y."/>
            <person name="Luo F."/>
            <person name="Zhou W."/>
            <person name="Sun J."/>
            <person name="Mao Q."/>
            <person name="Liang P."/>
            <person name="Zhou C."/>
            <person name="Tian Y."/>
            <person name="Men J."/>
            <person name="Lv X."/>
            <person name="Huang L."/>
            <person name="Zhou J."/>
            <person name="Hu Y."/>
            <person name="Li R."/>
            <person name="Zhang F."/>
            <person name="Lei H."/>
            <person name="Li X."/>
            <person name="Hu X."/>
            <person name="Liang C."/>
            <person name="Xu J."/>
            <person name="Wu Z."/>
            <person name="Yu X."/>
        </authorList>
    </citation>
    <scope>NUCLEOTIDE SEQUENCE</scope>
    <source>
        <strain>Henan</strain>
    </source>
</reference>
<dbReference type="SMART" id="SM00389">
    <property type="entry name" value="HOX"/>
    <property type="match status" value="1"/>
</dbReference>
<evidence type="ECO:0000256" key="5">
    <source>
        <dbReference type="PROSITE-ProRule" id="PRU00108"/>
    </source>
</evidence>
<dbReference type="InterPro" id="IPR050848">
    <property type="entry name" value="Homeobox_TF"/>
</dbReference>
<dbReference type="PANTHER" id="PTHR24333:SF5">
    <property type="entry name" value="VENT HOMEOBOX"/>
    <property type="match status" value="1"/>
</dbReference>
<feature type="compositionally biased region" description="Basic and acidic residues" evidence="7">
    <location>
        <begin position="27"/>
        <end position="44"/>
    </location>
</feature>
<dbReference type="GO" id="GO:0003677">
    <property type="term" value="F:DNA binding"/>
    <property type="evidence" value="ECO:0007669"/>
    <property type="project" value="UniProtKB-UniRule"/>
</dbReference>
<dbReference type="SUPFAM" id="SSF46689">
    <property type="entry name" value="Homeodomain-like"/>
    <property type="match status" value="1"/>
</dbReference>
<organism evidence="9 10">
    <name type="scientific">Clonorchis sinensis</name>
    <name type="common">Chinese liver fluke</name>
    <dbReference type="NCBI Taxonomy" id="79923"/>
    <lineage>
        <taxon>Eukaryota</taxon>
        <taxon>Metazoa</taxon>
        <taxon>Spiralia</taxon>
        <taxon>Lophotrochozoa</taxon>
        <taxon>Platyhelminthes</taxon>
        <taxon>Trematoda</taxon>
        <taxon>Digenea</taxon>
        <taxon>Opisthorchiida</taxon>
        <taxon>Opisthorchiata</taxon>
        <taxon>Opisthorchiidae</taxon>
        <taxon>Clonorchis</taxon>
    </lineage>
</organism>
<dbReference type="Proteomes" id="UP000008909">
    <property type="component" value="Unassembled WGS sequence"/>
</dbReference>
<dbReference type="EMBL" id="DF143733">
    <property type="protein sequence ID" value="GAA54120.1"/>
    <property type="molecule type" value="Genomic_DNA"/>
</dbReference>
<dbReference type="InterPro" id="IPR020479">
    <property type="entry name" value="HD_metazoa"/>
</dbReference>
<dbReference type="GO" id="GO:0000981">
    <property type="term" value="F:DNA-binding transcription factor activity, RNA polymerase II-specific"/>
    <property type="evidence" value="ECO:0007669"/>
    <property type="project" value="InterPro"/>
</dbReference>
<keyword evidence="10" id="KW-1185">Reference proteome</keyword>
<dbReference type="PANTHER" id="PTHR24333">
    <property type="entry name" value="HOMEO BOX HB9 LIKE A-RELATED"/>
    <property type="match status" value="1"/>
</dbReference>
<dbReference type="InterPro" id="IPR017970">
    <property type="entry name" value="Homeobox_CS"/>
</dbReference>
<evidence type="ECO:0000313" key="9">
    <source>
        <dbReference type="EMBL" id="GAA54120.1"/>
    </source>
</evidence>
<proteinExistence type="predicted"/>
<sequence length="387" mass="45362">MYRTFDIKSLLESSPFVLPNAEEDDNDRPPSFRQREQISPENKTHLGSLGHLQSQTDAYTLHTNQVNATLEELENNKKFISIYHPVEVSLTRSFAHIWQDALIKALCEDQLGTSVYWDTFTELIQEYSKTFSCKSNDWNGLSEFHKSSPFVLPNAEEDDNDRPPSFRQREQISPENKTHLGSLGHLQSQTDAYTLHTNQVNATLEELENNKKFISIYHPVEVSLTRSFAHIWQDALIKALCEDQLGTSVYWDTFTELIQEYSKTFSCKSNDWNGLSEFHINTPSVTYTQPEGNHEKPQNSPESSQLLTKCKNAHDKKTNRNRTAFTDYQLWKLEQTFTRTRYINRTRRIELAHELGLSEKQVKIWFQNRRVRWRREHTKRQLVPTFK</sequence>
<feature type="domain" description="Homeobox" evidence="8">
    <location>
        <begin position="316"/>
        <end position="376"/>
    </location>
</feature>
<evidence type="ECO:0000256" key="1">
    <source>
        <dbReference type="ARBA" id="ARBA00004123"/>
    </source>
</evidence>
<accession>G7YMD9</accession>
<gene>
    <name evidence="9" type="ORF">CLF_112245</name>
</gene>
<dbReference type="Gene3D" id="1.10.10.60">
    <property type="entry name" value="Homeodomain-like"/>
    <property type="match status" value="1"/>
</dbReference>
<evidence type="ECO:0000256" key="7">
    <source>
        <dbReference type="SAM" id="MobiDB-lite"/>
    </source>
</evidence>
<feature type="region of interest" description="Disordered" evidence="7">
    <location>
        <begin position="18"/>
        <end position="47"/>
    </location>
</feature>
<dbReference type="Pfam" id="PF00046">
    <property type="entry name" value="Homeodomain"/>
    <property type="match status" value="1"/>
</dbReference>
<evidence type="ECO:0000256" key="3">
    <source>
        <dbReference type="ARBA" id="ARBA00023155"/>
    </source>
</evidence>
<dbReference type="InterPro" id="IPR000047">
    <property type="entry name" value="HTH_motif"/>
</dbReference>
<reference evidence="9" key="1">
    <citation type="journal article" date="2011" name="Genome Biol.">
        <title>The draft genome of the carcinogenic human liver fluke Clonorchis sinensis.</title>
        <authorList>
            <person name="Wang X."/>
            <person name="Chen W."/>
            <person name="Huang Y."/>
            <person name="Sun J."/>
            <person name="Men J."/>
            <person name="Liu H."/>
            <person name="Luo F."/>
            <person name="Guo L."/>
            <person name="Lv X."/>
            <person name="Deng C."/>
            <person name="Zhou C."/>
            <person name="Fan Y."/>
            <person name="Li X."/>
            <person name="Huang L."/>
            <person name="Hu Y."/>
            <person name="Liang C."/>
            <person name="Hu X."/>
            <person name="Xu J."/>
            <person name="Yu X."/>
        </authorList>
    </citation>
    <scope>NUCLEOTIDE SEQUENCE [LARGE SCALE GENOMIC DNA]</scope>
    <source>
        <strain evidence="9">Henan</strain>
    </source>
</reference>
<dbReference type="CDD" id="cd00086">
    <property type="entry name" value="homeodomain"/>
    <property type="match status" value="1"/>
</dbReference>
<feature type="DNA-binding region" description="Homeobox" evidence="5">
    <location>
        <begin position="318"/>
        <end position="377"/>
    </location>
</feature>
<feature type="region of interest" description="Disordered" evidence="7">
    <location>
        <begin position="283"/>
        <end position="305"/>
    </location>
</feature>
<evidence type="ECO:0000313" key="10">
    <source>
        <dbReference type="Proteomes" id="UP000008909"/>
    </source>
</evidence>
<dbReference type="PRINTS" id="PR00031">
    <property type="entry name" value="HTHREPRESSR"/>
</dbReference>
<comment type="subcellular location">
    <subcellularLocation>
        <location evidence="1 5 6">Nucleus</location>
    </subcellularLocation>
</comment>
<dbReference type="InterPro" id="IPR001356">
    <property type="entry name" value="HD"/>
</dbReference>
<dbReference type="InterPro" id="IPR009057">
    <property type="entry name" value="Homeodomain-like_sf"/>
</dbReference>
<evidence type="ECO:0000256" key="6">
    <source>
        <dbReference type="RuleBase" id="RU000682"/>
    </source>
</evidence>
<dbReference type="PROSITE" id="PS50071">
    <property type="entry name" value="HOMEOBOX_2"/>
    <property type="match status" value="1"/>
</dbReference>
<dbReference type="GO" id="GO:0005634">
    <property type="term" value="C:nucleus"/>
    <property type="evidence" value="ECO:0007669"/>
    <property type="project" value="UniProtKB-SubCell"/>
</dbReference>
<dbReference type="AlphaFoldDB" id="G7YMD9"/>
<name>G7YMD9_CLOSI</name>
<dbReference type="PROSITE" id="PS00027">
    <property type="entry name" value="HOMEOBOX_1"/>
    <property type="match status" value="1"/>
</dbReference>